<name>A0A177CBA4_9PLEO</name>
<dbReference type="EMBL" id="KV441554">
    <property type="protein sequence ID" value="OAG03990.1"/>
    <property type="molecule type" value="Genomic_DNA"/>
</dbReference>
<evidence type="ECO:0000313" key="2">
    <source>
        <dbReference type="EMBL" id="OAG03990.1"/>
    </source>
</evidence>
<sequence length="137" mass="15380">LCLYTASIGLGIQLGMSPFHHWMKDKHVIIGLAVYGLFLTQAASGYIHHVMFKKYISRTTSSYIHLWTGRLCITLAMINGGFGFQLRSQKIGSWKVALYTVCAVVMWCAYVTSIVIGEWRRNKQMKKVASSTSLSQA</sequence>
<keyword evidence="1" id="KW-1133">Transmembrane helix</keyword>
<dbReference type="Proteomes" id="UP000077069">
    <property type="component" value="Unassembled WGS sequence"/>
</dbReference>
<proteinExistence type="predicted"/>
<feature type="transmembrane region" description="Helical" evidence="1">
    <location>
        <begin position="96"/>
        <end position="117"/>
    </location>
</feature>
<dbReference type="InParanoid" id="A0A177CBA4"/>
<keyword evidence="1" id="KW-0472">Membrane</keyword>
<dbReference type="GeneID" id="28756883"/>
<dbReference type="PANTHER" id="PTHR47797">
    <property type="entry name" value="DEHYDROGENASE, PUTATIVE (AFU_ORTHOLOGUE AFUA_8G05805)-RELATED"/>
    <property type="match status" value="1"/>
</dbReference>
<feature type="non-terminal residue" evidence="2">
    <location>
        <position position="137"/>
    </location>
</feature>
<feature type="transmembrane region" description="Helical" evidence="1">
    <location>
        <begin position="28"/>
        <end position="52"/>
    </location>
</feature>
<dbReference type="OrthoDB" id="19261at2759"/>
<evidence type="ECO:0008006" key="4">
    <source>
        <dbReference type="Google" id="ProtNLM"/>
    </source>
</evidence>
<reference evidence="2 3" key="1">
    <citation type="submission" date="2016-05" db="EMBL/GenBank/DDBJ databases">
        <title>Comparative analysis of secretome profiles of manganese(II)-oxidizing ascomycete fungi.</title>
        <authorList>
            <consortium name="DOE Joint Genome Institute"/>
            <person name="Zeiner C.A."/>
            <person name="Purvine S.O."/>
            <person name="Zink E.M."/>
            <person name="Wu S."/>
            <person name="Pasa-Tolic L."/>
            <person name="Chaput D.L."/>
            <person name="Haridas S."/>
            <person name="Grigoriev I.V."/>
            <person name="Santelli C.M."/>
            <person name="Hansel C.M."/>
        </authorList>
    </citation>
    <scope>NUCLEOTIDE SEQUENCE [LARGE SCALE GENOMIC DNA]</scope>
    <source>
        <strain evidence="2 3">AP3s5-JAC2a</strain>
    </source>
</reference>
<dbReference type="RefSeq" id="XP_018034355.1">
    <property type="nucleotide sequence ID" value="XM_018173397.1"/>
</dbReference>
<evidence type="ECO:0000256" key="1">
    <source>
        <dbReference type="SAM" id="Phobius"/>
    </source>
</evidence>
<dbReference type="PANTHER" id="PTHR47797:SF1">
    <property type="entry name" value="CYTOCHROME B561 DOMAIN-CONTAINING PROTEIN-RELATED"/>
    <property type="match status" value="1"/>
</dbReference>
<organism evidence="2 3">
    <name type="scientific">Paraphaeosphaeria sporulosa</name>
    <dbReference type="NCBI Taxonomy" id="1460663"/>
    <lineage>
        <taxon>Eukaryota</taxon>
        <taxon>Fungi</taxon>
        <taxon>Dikarya</taxon>
        <taxon>Ascomycota</taxon>
        <taxon>Pezizomycotina</taxon>
        <taxon>Dothideomycetes</taxon>
        <taxon>Pleosporomycetidae</taxon>
        <taxon>Pleosporales</taxon>
        <taxon>Massarineae</taxon>
        <taxon>Didymosphaeriaceae</taxon>
        <taxon>Paraphaeosphaeria</taxon>
    </lineage>
</organism>
<accession>A0A177CBA4</accession>
<dbReference type="CDD" id="cd08760">
    <property type="entry name" value="Cyt_b561_FRRS1_like"/>
    <property type="match status" value="1"/>
</dbReference>
<feature type="transmembrane region" description="Helical" evidence="1">
    <location>
        <begin position="64"/>
        <end position="84"/>
    </location>
</feature>
<protein>
    <recommendedName>
        <fullName evidence="4">Cytochrome b561 domain-containing protein</fullName>
    </recommendedName>
</protein>
<dbReference type="Gene3D" id="1.20.120.1770">
    <property type="match status" value="1"/>
</dbReference>
<keyword evidence="1" id="KW-0812">Transmembrane</keyword>
<keyword evidence="3" id="KW-1185">Reference proteome</keyword>
<gene>
    <name evidence="2" type="ORF">CC84DRAFT_1044225</name>
</gene>
<dbReference type="AlphaFoldDB" id="A0A177CBA4"/>
<evidence type="ECO:0000313" key="3">
    <source>
        <dbReference type="Proteomes" id="UP000077069"/>
    </source>
</evidence>
<feature type="non-terminal residue" evidence="2">
    <location>
        <position position="1"/>
    </location>
</feature>
<dbReference type="STRING" id="1460663.A0A177CBA4"/>